<evidence type="ECO:0000313" key="2">
    <source>
        <dbReference type="Proteomes" id="UP000886595"/>
    </source>
</evidence>
<dbReference type="Proteomes" id="UP000886595">
    <property type="component" value="Unassembled WGS sequence"/>
</dbReference>
<name>A0A8X7P9R2_BRACI</name>
<dbReference type="OrthoDB" id="10368170at2759"/>
<comment type="caution">
    <text evidence="1">The sequence shown here is derived from an EMBL/GenBank/DDBJ whole genome shotgun (WGS) entry which is preliminary data.</text>
</comment>
<gene>
    <name evidence="1" type="ORF">Bca52824_086833</name>
</gene>
<dbReference type="EMBL" id="JAAMPC010000017">
    <property type="protein sequence ID" value="KAG2247205.1"/>
    <property type="molecule type" value="Genomic_DNA"/>
</dbReference>
<protein>
    <submittedName>
        <fullName evidence="1">Uncharacterized protein</fullName>
    </submittedName>
</protein>
<accession>A0A8X7P9R2</accession>
<keyword evidence="2" id="KW-1185">Reference proteome</keyword>
<reference evidence="1 2" key="1">
    <citation type="submission" date="2020-02" db="EMBL/GenBank/DDBJ databases">
        <authorList>
            <person name="Ma Q."/>
            <person name="Huang Y."/>
            <person name="Song X."/>
            <person name="Pei D."/>
        </authorList>
    </citation>
    <scope>NUCLEOTIDE SEQUENCE [LARGE SCALE GENOMIC DNA]</scope>
    <source>
        <strain evidence="1">Sxm20200214</strain>
        <tissue evidence="1">Leaf</tissue>
    </source>
</reference>
<sequence>MVALSMTDKKRRDGAEELYQRDCRNSVPLLHGDDELLIADMPKEDVERYHHYLEDLFSILLS</sequence>
<organism evidence="1 2">
    <name type="scientific">Brassica carinata</name>
    <name type="common">Ethiopian mustard</name>
    <name type="synonym">Abyssinian cabbage</name>
    <dbReference type="NCBI Taxonomy" id="52824"/>
    <lineage>
        <taxon>Eukaryota</taxon>
        <taxon>Viridiplantae</taxon>
        <taxon>Streptophyta</taxon>
        <taxon>Embryophyta</taxon>
        <taxon>Tracheophyta</taxon>
        <taxon>Spermatophyta</taxon>
        <taxon>Magnoliopsida</taxon>
        <taxon>eudicotyledons</taxon>
        <taxon>Gunneridae</taxon>
        <taxon>Pentapetalae</taxon>
        <taxon>rosids</taxon>
        <taxon>malvids</taxon>
        <taxon>Brassicales</taxon>
        <taxon>Brassicaceae</taxon>
        <taxon>Brassiceae</taxon>
        <taxon>Brassica</taxon>
    </lineage>
</organism>
<proteinExistence type="predicted"/>
<dbReference type="AlphaFoldDB" id="A0A8X7P9R2"/>
<evidence type="ECO:0000313" key="1">
    <source>
        <dbReference type="EMBL" id="KAG2247205.1"/>
    </source>
</evidence>